<sequence length="62" mass="7099">MIYLVITTVAITVALVLHDFSHGLDFRSREFADALAERERRIEARRNEARRALATDPHQHAA</sequence>
<reference evidence="2" key="1">
    <citation type="submission" date="2019-06" db="EMBL/GenBank/DDBJ databases">
        <title>Gordonia isolated from sludge of a wastewater treatment plant.</title>
        <authorList>
            <person name="Tamura T."/>
            <person name="Aoyama K."/>
            <person name="Kang Y."/>
            <person name="Saito S."/>
            <person name="Akiyama N."/>
            <person name="Yazawa K."/>
            <person name="Gonoi T."/>
            <person name="Mikami Y."/>
        </authorList>
    </citation>
    <scope>NUCLEOTIDE SEQUENCE [LARGE SCALE GENOMIC DNA]</scope>
    <source>
        <strain evidence="2">NBRC 107697</strain>
    </source>
</reference>
<proteinExistence type="predicted"/>
<dbReference type="EMBL" id="BJOU01000001">
    <property type="protein sequence ID" value="GED97133.1"/>
    <property type="molecule type" value="Genomic_DNA"/>
</dbReference>
<evidence type="ECO:0000313" key="2">
    <source>
        <dbReference type="Proteomes" id="UP000444980"/>
    </source>
</evidence>
<name>A0A7I9UW15_9ACTN</name>
<gene>
    <name evidence="1" type="ORF">nbrc107697_11720</name>
</gene>
<protein>
    <submittedName>
        <fullName evidence="1">Uncharacterized protein</fullName>
    </submittedName>
</protein>
<dbReference type="RefSeq" id="WP_161926500.1">
    <property type="nucleotide sequence ID" value="NZ_BJOU01000001.1"/>
</dbReference>
<comment type="caution">
    <text evidence="1">The sequence shown here is derived from an EMBL/GenBank/DDBJ whole genome shotgun (WGS) entry which is preliminary data.</text>
</comment>
<keyword evidence="2" id="KW-1185">Reference proteome</keyword>
<accession>A0A7I9UW15</accession>
<evidence type="ECO:0000313" key="1">
    <source>
        <dbReference type="EMBL" id="GED97133.1"/>
    </source>
</evidence>
<organism evidence="1 2">
    <name type="scientific">Gordonia crocea</name>
    <dbReference type="NCBI Taxonomy" id="589162"/>
    <lineage>
        <taxon>Bacteria</taxon>
        <taxon>Bacillati</taxon>
        <taxon>Actinomycetota</taxon>
        <taxon>Actinomycetes</taxon>
        <taxon>Mycobacteriales</taxon>
        <taxon>Gordoniaceae</taxon>
        <taxon>Gordonia</taxon>
    </lineage>
</organism>
<dbReference type="Proteomes" id="UP000444980">
    <property type="component" value="Unassembled WGS sequence"/>
</dbReference>
<dbReference type="AlphaFoldDB" id="A0A7I9UW15"/>